<evidence type="ECO:0000256" key="1">
    <source>
        <dbReference type="SAM" id="Phobius"/>
    </source>
</evidence>
<protein>
    <submittedName>
        <fullName evidence="2">Uncharacterized protein LOC111372311</fullName>
    </submittedName>
</protein>
<dbReference type="Proteomes" id="UP000594638">
    <property type="component" value="Unassembled WGS sequence"/>
</dbReference>
<dbReference type="AlphaFoldDB" id="A0A8S0R116"/>
<dbReference type="OrthoDB" id="1937321at2759"/>
<comment type="caution">
    <text evidence="2">The sequence shown here is derived from an EMBL/GenBank/DDBJ whole genome shotgun (WGS) entry which is preliminary data.</text>
</comment>
<dbReference type="GO" id="GO:0005886">
    <property type="term" value="C:plasma membrane"/>
    <property type="evidence" value="ECO:0007669"/>
    <property type="project" value="TreeGrafter"/>
</dbReference>
<evidence type="ECO:0000313" key="2">
    <source>
        <dbReference type="EMBL" id="CAA2972048.1"/>
    </source>
</evidence>
<feature type="transmembrane region" description="Helical" evidence="1">
    <location>
        <begin position="151"/>
        <end position="176"/>
    </location>
</feature>
<keyword evidence="3" id="KW-1185">Reference proteome</keyword>
<name>A0A8S0R116_OLEEU</name>
<dbReference type="InterPro" id="IPR040283">
    <property type="entry name" value="DDB_G0292058-like"/>
</dbReference>
<proteinExistence type="predicted"/>
<organism evidence="2 3">
    <name type="scientific">Olea europaea subsp. europaea</name>
    <dbReference type="NCBI Taxonomy" id="158383"/>
    <lineage>
        <taxon>Eukaryota</taxon>
        <taxon>Viridiplantae</taxon>
        <taxon>Streptophyta</taxon>
        <taxon>Embryophyta</taxon>
        <taxon>Tracheophyta</taxon>
        <taxon>Spermatophyta</taxon>
        <taxon>Magnoliopsida</taxon>
        <taxon>eudicotyledons</taxon>
        <taxon>Gunneridae</taxon>
        <taxon>Pentapetalae</taxon>
        <taxon>asterids</taxon>
        <taxon>lamiids</taxon>
        <taxon>Lamiales</taxon>
        <taxon>Oleaceae</taxon>
        <taxon>Oleeae</taxon>
        <taxon>Olea</taxon>
    </lineage>
</organism>
<dbReference type="PANTHER" id="PTHR31414:SF31">
    <property type="entry name" value="PROTEIN TWEETY HOMOLOG"/>
    <property type="match status" value="1"/>
</dbReference>
<feature type="transmembrane region" description="Helical" evidence="1">
    <location>
        <begin position="262"/>
        <end position="284"/>
    </location>
</feature>
<reference evidence="2 3" key="1">
    <citation type="submission" date="2019-12" db="EMBL/GenBank/DDBJ databases">
        <authorList>
            <person name="Alioto T."/>
            <person name="Alioto T."/>
            <person name="Gomez Garrido J."/>
        </authorList>
    </citation>
    <scope>NUCLEOTIDE SEQUENCE [LARGE SCALE GENOMIC DNA]</scope>
</reference>
<keyword evidence="1" id="KW-0472">Membrane</keyword>
<dbReference type="EMBL" id="CACTIH010002036">
    <property type="protein sequence ID" value="CAA2972048.1"/>
    <property type="molecule type" value="Genomic_DNA"/>
</dbReference>
<accession>A0A8S0R116</accession>
<sequence length="544" mass="60445">MLSIKIKPFSLIFLSAIIFIFPTVFSSSYGVSGSSINHLQTTHIPGVANEIKDDGSLWGIRRSVLEGDNGGKSSLILAAERTHRKDPLDDLKYYTGGWNISNEHYIASVLYTGSTLFLVAAFWLVGFGVFLLLACLYVCCCQRRRYGYSRFLYALSIVLLLLFTISAVIGSAVLYAGQEKFHDSTKDTLNYVVQQAKSTVANLTDVSNYLAAAKKVGVNQIFLPKNVQNNIDKVDNLIASAARTLETQTEKNKNDIFRYLDAVRLFLIIVSTITLILALLGFLLSIAGFKFLVYMLIIIGWILVAITFIICGVFLVLHNVMGDTCVAMDQWVNNPTAHTALDDIIPCVDADTAQESLSQSKEVTFQMVGLVNGVLSNVSNANLSPGTYNQSGPLVPLLCNPYNPDKTDRKCAAGEVDLSNATQVWKNYECQVSKSNICTSVGRLTPNLYEQLSSAVNVSYGLNHYSQFLTNLADCTFLRDTFSVIHDDHCPDLRLYSKWVYIGLMMVSVAVLLSLMLWVLYARERRHRKYTKLVDEVSYESRGS</sequence>
<feature type="transmembrane region" description="Helical" evidence="1">
    <location>
        <begin position="116"/>
        <end position="139"/>
    </location>
</feature>
<dbReference type="Gramene" id="OE9A000645T1">
    <property type="protein sequence ID" value="OE9A000645C1"/>
    <property type="gene ID" value="OE9A000645"/>
</dbReference>
<keyword evidence="1" id="KW-0812">Transmembrane</keyword>
<dbReference type="GO" id="GO:0009506">
    <property type="term" value="C:plasmodesma"/>
    <property type="evidence" value="ECO:0007669"/>
    <property type="project" value="TreeGrafter"/>
</dbReference>
<evidence type="ECO:0000313" key="3">
    <source>
        <dbReference type="Proteomes" id="UP000594638"/>
    </source>
</evidence>
<feature type="transmembrane region" description="Helical" evidence="1">
    <location>
        <begin position="499"/>
        <end position="522"/>
    </location>
</feature>
<keyword evidence="1" id="KW-1133">Transmembrane helix</keyword>
<feature type="transmembrane region" description="Helical" evidence="1">
    <location>
        <begin position="291"/>
        <end position="317"/>
    </location>
</feature>
<gene>
    <name evidence="2" type="ORF">OLEA9_A000645</name>
</gene>
<dbReference type="PANTHER" id="PTHR31414">
    <property type="entry name" value="TRANSMEMBRANE PROTEIN DDB_G0292058"/>
    <property type="match status" value="1"/>
</dbReference>